<accession>F2BDK4</accession>
<dbReference type="EMBL" id="AFAY01000035">
    <property type="protein sequence ID" value="EGF10600.1"/>
    <property type="molecule type" value="Genomic_DNA"/>
</dbReference>
<proteinExistence type="predicted"/>
<protein>
    <recommendedName>
        <fullName evidence="1">Mor transcription activator domain-containing protein</fullName>
    </recommendedName>
</protein>
<organism evidence="2 3">
    <name type="scientific">Neisseria bacilliformis ATCC BAA-1200</name>
    <dbReference type="NCBI Taxonomy" id="888742"/>
    <lineage>
        <taxon>Bacteria</taxon>
        <taxon>Pseudomonadati</taxon>
        <taxon>Pseudomonadota</taxon>
        <taxon>Betaproteobacteria</taxon>
        <taxon>Neisseriales</taxon>
        <taxon>Neisseriaceae</taxon>
        <taxon>Neisseria</taxon>
    </lineage>
</organism>
<dbReference type="STRING" id="267212.GCA_001063965_01366"/>
<dbReference type="Gene3D" id="1.10.10.60">
    <property type="entry name" value="Homeodomain-like"/>
    <property type="match status" value="1"/>
</dbReference>
<dbReference type="Proteomes" id="UP000004105">
    <property type="component" value="Unassembled WGS sequence"/>
</dbReference>
<dbReference type="HOGENOM" id="CLU_131403_1_0_4"/>
<gene>
    <name evidence="2" type="ORF">HMPREF9123_1810</name>
</gene>
<dbReference type="Pfam" id="PF08765">
    <property type="entry name" value="Mor"/>
    <property type="match status" value="1"/>
</dbReference>
<dbReference type="InterPro" id="IPR014875">
    <property type="entry name" value="Mor_transcription_activator"/>
</dbReference>
<reference evidence="2 3" key="1">
    <citation type="submission" date="2011-02" db="EMBL/GenBank/DDBJ databases">
        <authorList>
            <person name="Muzny D."/>
            <person name="Qin X."/>
            <person name="Deng J."/>
            <person name="Jiang H."/>
            <person name="Liu Y."/>
            <person name="Qu J."/>
            <person name="Song X.-Z."/>
            <person name="Zhang L."/>
            <person name="Thornton R."/>
            <person name="Coyle M."/>
            <person name="Francisco L."/>
            <person name="Jackson L."/>
            <person name="Javaid M."/>
            <person name="Korchina V."/>
            <person name="Kovar C."/>
            <person name="Mata R."/>
            <person name="Mathew T."/>
            <person name="Ngo R."/>
            <person name="Nguyen L."/>
            <person name="Nguyen N."/>
            <person name="Okwuonu G."/>
            <person name="Ongeri F."/>
            <person name="Pham C."/>
            <person name="Simmons D."/>
            <person name="Wilczek-Boney K."/>
            <person name="Hale W."/>
            <person name="Jakkamsetti A."/>
            <person name="Pham P."/>
            <person name="Ruth R."/>
            <person name="San Lucas F."/>
            <person name="Warren J."/>
            <person name="Zhang J."/>
            <person name="Zhao Z."/>
            <person name="Zhou C."/>
            <person name="Zhu D."/>
            <person name="Lee S."/>
            <person name="Bess C."/>
            <person name="Blankenburg K."/>
            <person name="Forbes L."/>
            <person name="Fu Q."/>
            <person name="Gubbala S."/>
            <person name="Hirani K."/>
            <person name="Jayaseelan J.C."/>
            <person name="Lara F."/>
            <person name="Munidasa M."/>
            <person name="Palculict T."/>
            <person name="Patil S."/>
            <person name="Pu L.-L."/>
            <person name="Saada N."/>
            <person name="Tang L."/>
            <person name="Weissenberger G."/>
            <person name="Zhu Y."/>
            <person name="Hemphill L."/>
            <person name="Shang Y."/>
            <person name="Youmans B."/>
            <person name="Ayvaz T."/>
            <person name="Ross M."/>
            <person name="Santibanez J."/>
            <person name="Aqrawi P."/>
            <person name="Gross S."/>
            <person name="Joshi V."/>
            <person name="Fowler G."/>
            <person name="Nazareth L."/>
            <person name="Reid J."/>
            <person name="Worley K."/>
            <person name="Petrosino J."/>
            <person name="Highlander S."/>
            <person name="Gibbs R."/>
        </authorList>
    </citation>
    <scope>NUCLEOTIDE SEQUENCE [LARGE SCALE GENOMIC DNA]</scope>
    <source>
        <strain evidence="2 3">ATCC BAA-1200</strain>
    </source>
</reference>
<keyword evidence="3" id="KW-1185">Reference proteome</keyword>
<evidence type="ECO:0000259" key="1">
    <source>
        <dbReference type="Pfam" id="PF08765"/>
    </source>
</evidence>
<evidence type="ECO:0000313" key="3">
    <source>
        <dbReference type="Proteomes" id="UP000004105"/>
    </source>
</evidence>
<name>F2BDK4_9NEIS</name>
<evidence type="ECO:0000313" key="2">
    <source>
        <dbReference type="EMBL" id="EGF10600.1"/>
    </source>
</evidence>
<comment type="caution">
    <text evidence="2">The sequence shown here is derived from an EMBL/GenBank/DDBJ whole genome shotgun (WGS) entry which is preliminary data.</text>
</comment>
<feature type="domain" description="Mor transcription activator" evidence="1">
    <location>
        <begin position="79"/>
        <end position="155"/>
    </location>
</feature>
<sequence length="156" mass="17171">MIWQKTTANTPNLAELENMKLPKLTPENLPTVRPYLPDTFLQLETVAGTQTALLLVSEHGGEQYPVAKGATKQGRRRTARIAALIGEAAALRLAAAYGQQRNIAIPACRKAREVLRNREIRAAYDMAEGSGMTPAALARRYGLSQRAIFNILKRSE</sequence>
<dbReference type="SUPFAM" id="SSF46689">
    <property type="entry name" value="Homeodomain-like"/>
    <property type="match status" value="1"/>
</dbReference>
<dbReference type="AlphaFoldDB" id="F2BDK4"/>
<dbReference type="InterPro" id="IPR009057">
    <property type="entry name" value="Homeodomain-like_sf"/>
</dbReference>